<keyword evidence="1" id="KW-0378">Hydrolase</keyword>
<dbReference type="EMBL" id="HBKP01000026">
    <property type="protein sequence ID" value="CAE2198635.1"/>
    <property type="molecule type" value="Transcribed_RNA"/>
</dbReference>
<dbReference type="InterPro" id="IPR032259">
    <property type="entry name" value="HIBYL-CoA-H"/>
</dbReference>
<dbReference type="PANTHER" id="PTHR43176">
    <property type="entry name" value="3-HYDROXYISOBUTYRYL-COA HYDROLASE-RELATED"/>
    <property type="match status" value="1"/>
</dbReference>
<dbReference type="InterPro" id="IPR045004">
    <property type="entry name" value="ECH_dom"/>
</dbReference>
<organism evidence="4">
    <name type="scientific">Vannella robusta</name>
    <dbReference type="NCBI Taxonomy" id="1487602"/>
    <lineage>
        <taxon>Eukaryota</taxon>
        <taxon>Amoebozoa</taxon>
        <taxon>Discosea</taxon>
        <taxon>Flabellinia</taxon>
        <taxon>Vannellidae</taxon>
        <taxon>Vannella</taxon>
    </lineage>
</organism>
<dbReference type="AlphaFoldDB" id="A0A7S4M398"/>
<evidence type="ECO:0000256" key="1">
    <source>
        <dbReference type="ARBA" id="ARBA00022801"/>
    </source>
</evidence>
<feature type="domain" description="Enoyl-CoA hydratase/isomerase" evidence="3">
    <location>
        <begin position="104"/>
        <end position="432"/>
    </location>
</feature>
<dbReference type="GO" id="GO:0006574">
    <property type="term" value="P:L-valine catabolic process"/>
    <property type="evidence" value="ECO:0007669"/>
    <property type="project" value="TreeGrafter"/>
</dbReference>
<dbReference type="Gene3D" id="3.90.226.10">
    <property type="entry name" value="2-enoyl-CoA Hydratase, Chain A, domain 1"/>
    <property type="match status" value="1"/>
</dbReference>
<evidence type="ECO:0000256" key="2">
    <source>
        <dbReference type="SAM" id="MobiDB-lite"/>
    </source>
</evidence>
<feature type="region of interest" description="Disordered" evidence="2">
    <location>
        <begin position="669"/>
        <end position="688"/>
    </location>
</feature>
<dbReference type="SUPFAM" id="SSF52096">
    <property type="entry name" value="ClpP/crotonase"/>
    <property type="match status" value="1"/>
</dbReference>
<evidence type="ECO:0000259" key="3">
    <source>
        <dbReference type="Pfam" id="PF16113"/>
    </source>
</evidence>
<dbReference type="GO" id="GO:0005739">
    <property type="term" value="C:mitochondrion"/>
    <property type="evidence" value="ECO:0007669"/>
    <property type="project" value="TreeGrafter"/>
</dbReference>
<dbReference type="InterPro" id="IPR029045">
    <property type="entry name" value="ClpP/crotonase-like_dom_sf"/>
</dbReference>
<reference evidence="4" key="1">
    <citation type="submission" date="2021-01" db="EMBL/GenBank/DDBJ databases">
        <authorList>
            <person name="Corre E."/>
            <person name="Pelletier E."/>
            <person name="Niang G."/>
            <person name="Scheremetjew M."/>
            <person name="Finn R."/>
            <person name="Kale V."/>
            <person name="Holt S."/>
            <person name="Cochrane G."/>
            <person name="Meng A."/>
            <person name="Brown T."/>
            <person name="Cohen L."/>
        </authorList>
    </citation>
    <scope>NUCLEOTIDE SEQUENCE</scope>
    <source>
        <strain evidence="4">DIVA3 518/3/11/1/6</strain>
    </source>
</reference>
<protein>
    <recommendedName>
        <fullName evidence="3">Enoyl-CoA hydratase/isomerase domain-containing protein</fullName>
    </recommendedName>
</protein>
<dbReference type="PANTHER" id="PTHR43176:SF1">
    <property type="entry name" value="ENOYL-COA HYDRATASE_ISOMERASE DOMAIN-CONTAINING PROTEIN"/>
    <property type="match status" value="1"/>
</dbReference>
<accession>A0A7S4M398</accession>
<proteinExistence type="predicted"/>
<name>A0A7S4M398_9EUKA</name>
<dbReference type="GO" id="GO:0003860">
    <property type="term" value="F:3-hydroxyisobutyryl-CoA hydrolase activity"/>
    <property type="evidence" value="ECO:0007669"/>
    <property type="project" value="InterPro"/>
</dbReference>
<feature type="compositionally biased region" description="Acidic residues" evidence="2">
    <location>
        <begin position="669"/>
        <end position="681"/>
    </location>
</feature>
<dbReference type="Pfam" id="PF16113">
    <property type="entry name" value="ECH_2"/>
    <property type="match status" value="1"/>
</dbReference>
<sequence length="706" mass="81143">MRRAAAPSGCKLSFVQQRFLFKGIKYQKTRLPPKIKRRQAPNEHANTAGVFHAGRRLPINLTKHYDRYIDVANDSAYHPPFLVHDYIMDTADYILEPFNAGKGVVMNRQHVLNALDFNGIDQFSGLAKKYMHEPAAGTVTFLKARGNVWSSGTNFVEILDNLDTAEGRDKIFSYYRKLYKTIHHLHNGPSIYCPFVDGLAMGSAASFVVNSRINATGPKADLCWPETSFGFHPDAGACHILNTLPCGIGEWMALTGSRLIGNSIVKAGLGSWSYTEDLIQAMQIYMDEYKHTGPKTGLRILENNGRFVEDPFELLPYLEVMERCFVKETMPEIMRALEKESSTSDWAKRQLEKLKKKSPLSLVITLEALRRSRGKSINYVLRQDFRLTTRFLDSKDFREGVQKMVVERAMSEPEWEYKSVSDVPQSVVESFFAPTGNEDTEFIIDGNDDKEQLERQYEEMTKDYDWMKYGKSPDARNLKLTPPRTERDLNVASVLSNQHAPVPVQDVLDDKGLSKMNEIWHPEDYFERSVFKDHFVGPSILKKYDFSEAAFRLRILDSMNAAEVFKEERPVSEHGKWRGRYDIFDSYNGLRHEFNVVQHPFPKYDSVIRNRTVSVEEKEVEEEDYESEVEVFKNIKEDYGTYPRKSMRFPPGKKIPETLAEATQVNFSDDDYSTVEEDPYEGDGHMALPKDRVVQDPQAARWDSDF</sequence>
<evidence type="ECO:0000313" key="4">
    <source>
        <dbReference type="EMBL" id="CAE2198635.1"/>
    </source>
</evidence>
<gene>
    <name evidence="4" type="ORF">VSP0166_LOCUS15</name>
</gene>